<comment type="similarity">
    <text evidence="1">Belongs to the GerABKA family.</text>
</comment>
<dbReference type="PANTHER" id="PTHR22550:SF5">
    <property type="entry name" value="LEUCINE ZIPPER PROTEIN 4"/>
    <property type="match status" value="1"/>
</dbReference>
<evidence type="ECO:0000256" key="1">
    <source>
        <dbReference type="ARBA" id="ARBA00005278"/>
    </source>
</evidence>
<feature type="transmembrane region" description="Helical" evidence="3">
    <location>
        <begin position="430"/>
        <end position="456"/>
    </location>
</feature>
<dbReference type="Proteomes" id="UP000659344">
    <property type="component" value="Unassembled WGS sequence"/>
</dbReference>
<reference evidence="5" key="1">
    <citation type="journal article" date="2019" name="Int. J. Syst. Evol. Microbiol.">
        <title>The Global Catalogue of Microorganisms (GCM) 10K type strain sequencing project: providing services to taxonomists for standard genome sequencing and annotation.</title>
        <authorList>
            <consortium name="The Broad Institute Genomics Platform"/>
            <consortium name="The Broad Institute Genome Sequencing Center for Infectious Disease"/>
            <person name="Wu L."/>
            <person name="Ma J."/>
        </authorList>
    </citation>
    <scope>NUCLEOTIDE SEQUENCE [LARGE SCALE GENOMIC DNA]</scope>
    <source>
        <strain evidence="5">CGMCC 1.12769</strain>
    </source>
</reference>
<evidence type="ECO:0000256" key="2">
    <source>
        <dbReference type="ARBA" id="ARBA00023136"/>
    </source>
</evidence>
<keyword evidence="5" id="KW-1185">Reference proteome</keyword>
<dbReference type="PIRSF" id="PIRSF005690">
    <property type="entry name" value="GerBA"/>
    <property type="match status" value="1"/>
</dbReference>
<dbReference type="Pfam" id="PF03323">
    <property type="entry name" value="GerA"/>
    <property type="match status" value="1"/>
</dbReference>
<dbReference type="RefSeq" id="WP_229753529.1">
    <property type="nucleotide sequence ID" value="NZ_BMFT01000002.1"/>
</dbReference>
<keyword evidence="3" id="KW-1133">Transmembrane helix</keyword>
<dbReference type="PANTHER" id="PTHR22550">
    <property type="entry name" value="SPORE GERMINATION PROTEIN"/>
    <property type="match status" value="1"/>
</dbReference>
<feature type="transmembrane region" description="Helical" evidence="3">
    <location>
        <begin position="268"/>
        <end position="286"/>
    </location>
</feature>
<sequence length="512" mass="57031">MKNLESGGTSIANKTSSYSLSTSLDDTLAMFRQIFSNDGTLRIRVIENAKCSSIRCGLIFIDGMIDRNQINEDVIRPITSYQFDESERSGTAELMDKIRKQVFNVSDVTDFTDLDEIIAAIISGKTVFLLDGYSGALSISAQGWEIRAISDPITETVTRGSREGFTESMQVNLTLIRRRIQDSDLKFIFLQVGTRSNTQTCLCYLESLASPDILKELQERLKKVEIDHILDTGYIAELIRDEPYSPFETIGSTERPDTVVGKLMEGRIALLIEGSPFALTLPYVFVENFQTSEDYYMNFYFASFNRILRIFGAFLSFSIPAGYVALVTYSQEMVPTQLLLSIAKARMDVPFPTIVEALLMLTVFEILREAGSRIPTNVGQAVSIVGALVLGQAAVDARIVSAPMVIVVGLTGITTLLNPKITGPLIIIRFLLLCMASFMGIYGYFIGMLGLVVHLMSLRSFGVSYMIGVGSIRPQDIKDTLVRVPWWDMYLRPAVIGVRNMKRKSSRNKGRQ</sequence>
<keyword evidence="3" id="KW-0812">Transmembrane</keyword>
<comment type="caution">
    <text evidence="4">The sequence shown here is derived from an EMBL/GenBank/DDBJ whole genome shotgun (WGS) entry which is preliminary data.</text>
</comment>
<dbReference type="EMBL" id="BMFT01000002">
    <property type="protein sequence ID" value="GGH33288.1"/>
    <property type="molecule type" value="Genomic_DNA"/>
</dbReference>
<accession>A0ABQ1YP12</accession>
<keyword evidence="2 3" id="KW-0472">Membrane</keyword>
<evidence type="ECO:0000313" key="4">
    <source>
        <dbReference type="EMBL" id="GGH33288.1"/>
    </source>
</evidence>
<dbReference type="InterPro" id="IPR050768">
    <property type="entry name" value="UPF0353/GerABKA_families"/>
</dbReference>
<proteinExistence type="inferred from homology"/>
<evidence type="ECO:0000313" key="5">
    <source>
        <dbReference type="Proteomes" id="UP000659344"/>
    </source>
</evidence>
<protein>
    <submittedName>
        <fullName evidence="4">Spore germination protein</fullName>
    </submittedName>
</protein>
<feature type="transmembrane region" description="Helical" evidence="3">
    <location>
        <begin position="349"/>
        <end position="367"/>
    </location>
</feature>
<dbReference type="InterPro" id="IPR004995">
    <property type="entry name" value="Spore_Ger"/>
</dbReference>
<name>A0ABQ1YP12_9BACL</name>
<feature type="transmembrane region" description="Helical" evidence="3">
    <location>
        <begin position="399"/>
        <end position="418"/>
    </location>
</feature>
<evidence type="ECO:0000256" key="3">
    <source>
        <dbReference type="SAM" id="Phobius"/>
    </source>
</evidence>
<organism evidence="4 5">
    <name type="scientific">Paenibacillus segetis</name>
    <dbReference type="NCBI Taxonomy" id="1325360"/>
    <lineage>
        <taxon>Bacteria</taxon>
        <taxon>Bacillati</taxon>
        <taxon>Bacillota</taxon>
        <taxon>Bacilli</taxon>
        <taxon>Bacillales</taxon>
        <taxon>Paenibacillaceae</taxon>
        <taxon>Paenibacillus</taxon>
    </lineage>
</organism>
<feature type="transmembrane region" description="Helical" evidence="3">
    <location>
        <begin position="374"/>
        <end position="393"/>
    </location>
</feature>
<gene>
    <name evidence="4" type="primary">grka</name>
    <name evidence="4" type="ORF">GCM10008013_38270</name>
</gene>
<feature type="transmembrane region" description="Helical" evidence="3">
    <location>
        <begin position="307"/>
        <end position="329"/>
    </location>
</feature>